<dbReference type="Proteomes" id="UP001530377">
    <property type="component" value="Unassembled WGS sequence"/>
</dbReference>
<keyword evidence="2" id="KW-0472">Membrane</keyword>
<sequence>GKSRRRRIEAMAGRTTARRRKIFPHLNDDEKKTHDASGSANADSGKVNSVASDKAIHNINTPPPKKGSTHASAAKKNITSSKSLDSIHGSTHHLLPLPLVYVVLVCSGLFWITSFRDVMATGKPILDRLGALWGQDDADSLFLQYTKSTDWFDDSRGWKSKQGGLSTILSVTTDANNMGGLFLRKMSGVAGLAFHTTKIWPVVFQSPPQYDTKLKNGRWVGASWSAGHFDPLLTLGMIGDVCISIFYLTRLDELKNAGAHRIGLAFVLASFVESFTFGVYLLTRRMNTKATKTTWGKTDVIIDEYDPLEDPDSLPSRIVARTVFIVSSLISMVSLRDLFFPGVIIPFIPRDDIYLEWTGAFLHSPPPDTVEADENGLGAPLFAGDKFVSQLLGLYLSLSCMFKMASAWGWSKGNRILGTEESADRSGVVSSKIIWKAQSFGDVLLLGMLRLFTPSAKSASLDLRWHLMLVAYEAFILFIYGFW</sequence>
<feature type="transmembrane region" description="Helical" evidence="2">
    <location>
        <begin position="391"/>
        <end position="410"/>
    </location>
</feature>
<feature type="transmembrane region" description="Helical" evidence="2">
    <location>
        <begin position="262"/>
        <end position="282"/>
    </location>
</feature>
<dbReference type="EMBL" id="JALLPB020000067">
    <property type="protein sequence ID" value="KAL3822382.1"/>
    <property type="molecule type" value="Genomic_DNA"/>
</dbReference>
<proteinExistence type="predicted"/>
<comment type="caution">
    <text evidence="3">The sequence shown here is derived from an EMBL/GenBank/DDBJ whole genome shotgun (WGS) entry which is preliminary data.</text>
</comment>
<protein>
    <submittedName>
        <fullName evidence="3">Uncharacterized protein</fullName>
    </submittedName>
</protein>
<evidence type="ECO:0000313" key="4">
    <source>
        <dbReference type="Proteomes" id="UP001530377"/>
    </source>
</evidence>
<feature type="transmembrane region" description="Helical" evidence="2">
    <location>
        <begin position="318"/>
        <end position="335"/>
    </location>
</feature>
<keyword evidence="2" id="KW-1133">Transmembrane helix</keyword>
<feature type="non-terminal residue" evidence="3">
    <location>
        <position position="1"/>
    </location>
</feature>
<feature type="region of interest" description="Disordered" evidence="1">
    <location>
        <begin position="1"/>
        <end position="76"/>
    </location>
</feature>
<accession>A0ABD3SDI3</accession>
<organism evidence="3 4">
    <name type="scientific">Cyclostephanos tholiformis</name>
    <dbReference type="NCBI Taxonomy" id="382380"/>
    <lineage>
        <taxon>Eukaryota</taxon>
        <taxon>Sar</taxon>
        <taxon>Stramenopiles</taxon>
        <taxon>Ochrophyta</taxon>
        <taxon>Bacillariophyta</taxon>
        <taxon>Coscinodiscophyceae</taxon>
        <taxon>Thalassiosirophycidae</taxon>
        <taxon>Stephanodiscales</taxon>
        <taxon>Stephanodiscaceae</taxon>
        <taxon>Cyclostephanos</taxon>
    </lineage>
</organism>
<keyword evidence="2" id="KW-0812">Transmembrane</keyword>
<name>A0ABD3SDI3_9STRA</name>
<gene>
    <name evidence="3" type="ORF">ACHAXA_010860</name>
</gene>
<feature type="compositionally biased region" description="Basic and acidic residues" evidence="1">
    <location>
        <begin position="26"/>
        <end position="35"/>
    </location>
</feature>
<feature type="transmembrane region" description="Helical" evidence="2">
    <location>
        <begin position="94"/>
        <end position="112"/>
    </location>
</feature>
<evidence type="ECO:0000313" key="3">
    <source>
        <dbReference type="EMBL" id="KAL3822382.1"/>
    </source>
</evidence>
<feature type="compositionally biased region" description="Polar residues" evidence="1">
    <location>
        <begin position="36"/>
        <end position="51"/>
    </location>
</feature>
<keyword evidence="4" id="KW-1185">Reference proteome</keyword>
<evidence type="ECO:0000256" key="1">
    <source>
        <dbReference type="SAM" id="MobiDB-lite"/>
    </source>
</evidence>
<evidence type="ECO:0000256" key="2">
    <source>
        <dbReference type="SAM" id="Phobius"/>
    </source>
</evidence>
<feature type="transmembrane region" description="Helical" evidence="2">
    <location>
        <begin position="465"/>
        <end position="482"/>
    </location>
</feature>
<reference evidence="3 4" key="1">
    <citation type="submission" date="2024-10" db="EMBL/GenBank/DDBJ databases">
        <title>Updated reference genomes for cyclostephanoid diatoms.</title>
        <authorList>
            <person name="Roberts W.R."/>
            <person name="Alverson A.J."/>
        </authorList>
    </citation>
    <scope>NUCLEOTIDE SEQUENCE [LARGE SCALE GENOMIC DNA]</scope>
    <source>
        <strain evidence="3 4">AJA228-03</strain>
    </source>
</reference>
<dbReference type="AlphaFoldDB" id="A0ABD3SDI3"/>